<evidence type="ECO:0000313" key="1">
    <source>
        <dbReference type="EMBL" id="RVQ65804.1"/>
    </source>
</evidence>
<sequence>MLVDELATCKPDRLSEGMGWTVPIVAEEILAMCKRWGVRAEGVADDACFANTGHSSGSIADEFARERVYFRRAKKADRMTGWNIMRRLLSDAGKPDVPGLYISRACEYFWSTVPYLARDMKRVEDVDSSGPDHGADAVRYGCLRQSGEVQRVRIGGI</sequence>
<accession>A0A437GVI0</accession>
<dbReference type="RefSeq" id="WP_127613315.1">
    <property type="nucleotide sequence ID" value="NZ_RXOL01000006.1"/>
</dbReference>
<dbReference type="EMBL" id="RXOL01000006">
    <property type="protein sequence ID" value="RVQ65804.1"/>
    <property type="molecule type" value="Genomic_DNA"/>
</dbReference>
<proteinExistence type="predicted"/>
<dbReference type="Proteomes" id="UP000283003">
    <property type="component" value="Unassembled WGS sequence"/>
</dbReference>
<dbReference type="Gene3D" id="3.30.420.280">
    <property type="match status" value="1"/>
</dbReference>
<dbReference type="OrthoDB" id="9768556at2"/>
<reference evidence="1 2" key="1">
    <citation type="submission" date="2018-12" db="EMBL/GenBank/DDBJ databases">
        <title>Croceicoccus ponticola sp. nov., a lipolytic bacterium isolated from seawater.</title>
        <authorList>
            <person name="Yoon J.-H."/>
        </authorList>
    </citation>
    <scope>NUCLEOTIDE SEQUENCE [LARGE SCALE GENOMIC DNA]</scope>
    <source>
        <strain evidence="1 2">GM-16</strain>
    </source>
</reference>
<comment type="caution">
    <text evidence="1">The sequence shown here is derived from an EMBL/GenBank/DDBJ whole genome shotgun (WGS) entry which is preliminary data.</text>
</comment>
<organism evidence="1 2">
    <name type="scientific">Croceicoccus ponticola</name>
    <dbReference type="NCBI Taxonomy" id="2217664"/>
    <lineage>
        <taxon>Bacteria</taxon>
        <taxon>Pseudomonadati</taxon>
        <taxon>Pseudomonadota</taxon>
        <taxon>Alphaproteobacteria</taxon>
        <taxon>Sphingomonadales</taxon>
        <taxon>Erythrobacteraceae</taxon>
        <taxon>Croceicoccus</taxon>
    </lineage>
</organism>
<dbReference type="AlphaFoldDB" id="A0A437GVI0"/>
<evidence type="ECO:0000313" key="2">
    <source>
        <dbReference type="Proteomes" id="UP000283003"/>
    </source>
</evidence>
<gene>
    <name evidence="1" type="ORF">EKN06_12825</name>
</gene>
<protein>
    <submittedName>
        <fullName evidence="1">Uncharacterized protein</fullName>
    </submittedName>
</protein>
<name>A0A437GVI0_9SPHN</name>
<keyword evidence="2" id="KW-1185">Reference proteome</keyword>